<evidence type="ECO:0000259" key="6">
    <source>
        <dbReference type="PROSITE" id="PS51898"/>
    </source>
</evidence>
<evidence type="ECO:0000313" key="9">
    <source>
        <dbReference type="Proteomes" id="UP001432292"/>
    </source>
</evidence>
<proteinExistence type="predicted"/>
<dbReference type="InterPro" id="IPR011010">
    <property type="entry name" value="DNA_brk_join_enz"/>
</dbReference>
<evidence type="ECO:0000256" key="1">
    <source>
        <dbReference type="ARBA" id="ARBA00022908"/>
    </source>
</evidence>
<dbReference type="Pfam" id="PF02899">
    <property type="entry name" value="Phage_int_SAM_1"/>
    <property type="match status" value="1"/>
</dbReference>
<keyword evidence="2 4" id="KW-0238">DNA-binding</keyword>
<sequence>MVELREKWPIIGRHQQAAAWLQVWQDLGRAPRTIDAYARGLAEYLELCERESVDPVQATRAHVALYVRELGSRPSRRVANVVALDSGAGLSNATLQQRLVSVRLFYDFLVEEGLRRDNPVGRGRYTPGARGGGQQRGLVRRMVKLPWIPSDEQWRRVLAIAAAEPVRTRLMLALAYDAALRREELCSLRDLDPGRRLVRVRAETTKSCRERVVPYSAATGVLLSQYLVHRAAVSRARGGLFLSESRRNFAQPLSLWTWSKVVRRIAVEAGVDRFSTHTTRHLCLTDLARMGWEVHAIATFAGHRLHHALHPPVGPGPGREAHAGNGAHPCPAGRAAERWRRWHRGGAVTTLALAAGKAAPEWVWPLEGASWDRDPQLSAEECAVLVQASPRLLQSSRLTRVERGALARLLGPLEQVRSCLRIPDKAGHHRWVDYQVVGMLLSRTAEAEGCGGAGTELRGVD</sequence>
<dbReference type="PANTHER" id="PTHR30349">
    <property type="entry name" value="PHAGE INTEGRASE-RELATED"/>
    <property type="match status" value="1"/>
</dbReference>
<dbReference type="Pfam" id="PF00589">
    <property type="entry name" value="Phage_integrase"/>
    <property type="match status" value="1"/>
</dbReference>
<accession>A0ABZ1VX80</accession>
<feature type="region of interest" description="Disordered" evidence="5">
    <location>
        <begin position="313"/>
        <end position="334"/>
    </location>
</feature>
<dbReference type="PANTHER" id="PTHR30349:SF81">
    <property type="entry name" value="TYROSINE RECOMBINASE XERC"/>
    <property type="match status" value="1"/>
</dbReference>
<dbReference type="InterPro" id="IPR010998">
    <property type="entry name" value="Integrase_recombinase_N"/>
</dbReference>
<organism evidence="8 9">
    <name type="scientific">Streptomyces caniferus</name>
    <dbReference type="NCBI Taxonomy" id="285557"/>
    <lineage>
        <taxon>Bacteria</taxon>
        <taxon>Bacillati</taxon>
        <taxon>Actinomycetota</taxon>
        <taxon>Actinomycetes</taxon>
        <taxon>Kitasatosporales</taxon>
        <taxon>Streptomycetaceae</taxon>
        <taxon>Streptomyces</taxon>
    </lineage>
</organism>
<name>A0ABZ1VX80_9ACTN</name>
<keyword evidence="1" id="KW-0229">DNA integration</keyword>
<dbReference type="PROSITE" id="PS51898">
    <property type="entry name" value="TYR_RECOMBINASE"/>
    <property type="match status" value="1"/>
</dbReference>
<evidence type="ECO:0000256" key="4">
    <source>
        <dbReference type="PROSITE-ProRule" id="PRU01248"/>
    </source>
</evidence>
<dbReference type="InterPro" id="IPR002104">
    <property type="entry name" value="Integrase_catalytic"/>
</dbReference>
<evidence type="ECO:0000256" key="5">
    <source>
        <dbReference type="SAM" id="MobiDB-lite"/>
    </source>
</evidence>
<dbReference type="EMBL" id="CP108473">
    <property type="protein sequence ID" value="WUS27387.1"/>
    <property type="molecule type" value="Genomic_DNA"/>
</dbReference>
<gene>
    <name evidence="8" type="ORF">OG727_36740</name>
</gene>
<dbReference type="Proteomes" id="UP001432292">
    <property type="component" value="Chromosome"/>
</dbReference>
<dbReference type="InterPro" id="IPR004107">
    <property type="entry name" value="Integrase_SAM-like_N"/>
</dbReference>
<evidence type="ECO:0000259" key="7">
    <source>
        <dbReference type="PROSITE" id="PS51900"/>
    </source>
</evidence>
<reference evidence="8" key="1">
    <citation type="submission" date="2022-10" db="EMBL/GenBank/DDBJ databases">
        <title>The complete genomes of actinobacterial strains from the NBC collection.</title>
        <authorList>
            <person name="Joergensen T.S."/>
            <person name="Alvarez Arevalo M."/>
            <person name="Sterndorff E.B."/>
            <person name="Faurdal D."/>
            <person name="Vuksanovic O."/>
            <person name="Mourched A.-S."/>
            <person name="Charusanti P."/>
            <person name="Shaw S."/>
            <person name="Blin K."/>
            <person name="Weber T."/>
        </authorList>
    </citation>
    <scope>NUCLEOTIDE SEQUENCE</scope>
    <source>
        <strain evidence="8">NBC_01256</strain>
    </source>
</reference>
<evidence type="ECO:0000313" key="8">
    <source>
        <dbReference type="EMBL" id="WUS27387.1"/>
    </source>
</evidence>
<feature type="domain" description="Core-binding (CB)" evidence="7">
    <location>
        <begin position="15"/>
        <end position="110"/>
    </location>
</feature>
<keyword evidence="9" id="KW-1185">Reference proteome</keyword>
<feature type="domain" description="Tyr recombinase" evidence="6">
    <location>
        <begin position="144"/>
        <end position="328"/>
    </location>
</feature>
<dbReference type="PROSITE" id="PS51900">
    <property type="entry name" value="CB"/>
    <property type="match status" value="1"/>
</dbReference>
<dbReference type="Gene3D" id="1.10.150.130">
    <property type="match status" value="1"/>
</dbReference>
<protein>
    <submittedName>
        <fullName evidence="8">Tyrosine-type recombinase/integrase</fullName>
    </submittedName>
</protein>
<dbReference type="Gene3D" id="1.10.443.10">
    <property type="entry name" value="Intergrase catalytic core"/>
    <property type="match status" value="1"/>
</dbReference>
<dbReference type="SUPFAM" id="SSF56349">
    <property type="entry name" value="DNA breaking-rejoining enzymes"/>
    <property type="match status" value="1"/>
</dbReference>
<evidence type="ECO:0000256" key="3">
    <source>
        <dbReference type="ARBA" id="ARBA00023172"/>
    </source>
</evidence>
<dbReference type="RefSeq" id="WP_329129555.1">
    <property type="nucleotide sequence ID" value="NZ_CP108473.1"/>
</dbReference>
<dbReference type="InterPro" id="IPR050090">
    <property type="entry name" value="Tyrosine_recombinase_XerCD"/>
</dbReference>
<dbReference type="CDD" id="cd00397">
    <property type="entry name" value="DNA_BRE_C"/>
    <property type="match status" value="1"/>
</dbReference>
<dbReference type="InterPro" id="IPR013762">
    <property type="entry name" value="Integrase-like_cat_sf"/>
</dbReference>
<evidence type="ECO:0000256" key="2">
    <source>
        <dbReference type="ARBA" id="ARBA00023125"/>
    </source>
</evidence>
<dbReference type="InterPro" id="IPR044068">
    <property type="entry name" value="CB"/>
</dbReference>
<keyword evidence="3" id="KW-0233">DNA recombination</keyword>